<feature type="region of interest" description="Disordered" evidence="1">
    <location>
        <begin position="95"/>
        <end position="141"/>
    </location>
</feature>
<organism evidence="2 3">
    <name type="scientific">Phaeosphaeria nodorum (strain SN15 / ATCC MYA-4574 / FGSC 10173)</name>
    <name type="common">Glume blotch fungus</name>
    <name type="synonym">Parastagonospora nodorum</name>
    <dbReference type="NCBI Taxonomy" id="321614"/>
    <lineage>
        <taxon>Eukaryota</taxon>
        <taxon>Fungi</taxon>
        <taxon>Dikarya</taxon>
        <taxon>Ascomycota</taxon>
        <taxon>Pezizomycotina</taxon>
        <taxon>Dothideomycetes</taxon>
        <taxon>Pleosporomycetidae</taxon>
        <taxon>Pleosporales</taxon>
        <taxon>Pleosporineae</taxon>
        <taxon>Phaeosphaeriaceae</taxon>
        <taxon>Parastagonospora</taxon>
    </lineage>
</organism>
<dbReference type="KEGG" id="pno:SNOG_20034"/>
<protein>
    <submittedName>
        <fullName evidence="2">Uncharacterized protein</fullName>
    </submittedName>
</protein>
<evidence type="ECO:0000313" key="2">
    <source>
        <dbReference type="EMBL" id="EDP89890.1"/>
    </source>
</evidence>
<name>A9JX31_PHANO</name>
<proteinExistence type="predicted"/>
<reference evidence="3" key="1">
    <citation type="journal article" date="2007" name="Plant Cell">
        <title>Dothideomycete-plant interactions illuminated by genome sequencing and EST analysis of the wheat pathogen Stagonospora nodorum.</title>
        <authorList>
            <person name="Hane J.K."/>
            <person name="Lowe R.G."/>
            <person name="Solomon P.S."/>
            <person name="Tan K.C."/>
            <person name="Schoch C.L."/>
            <person name="Spatafora J.W."/>
            <person name="Crous P.W."/>
            <person name="Kodira C."/>
            <person name="Birren B.W."/>
            <person name="Galagan J.E."/>
            <person name="Torriani S.F."/>
            <person name="McDonald B.A."/>
            <person name="Oliver R.P."/>
        </authorList>
    </citation>
    <scope>NUCLEOTIDE SEQUENCE [LARGE SCALE GENOMIC DNA]</scope>
    <source>
        <strain evidence="3">SN15 / ATCC MYA-4574 / FGSC 10173</strain>
    </source>
</reference>
<dbReference type="EMBL" id="CH445329">
    <property type="protein sequence ID" value="EDP89890.1"/>
    <property type="molecule type" value="Genomic_DNA"/>
</dbReference>
<evidence type="ECO:0000313" key="3">
    <source>
        <dbReference type="Proteomes" id="UP000001055"/>
    </source>
</evidence>
<dbReference type="GeneID" id="5971238"/>
<accession>A9JX31</accession>
<gene>
    <name evidence="2" type="ORF">SNOG_20034</name>
</gene>
<sequence length="141" mass="16480">MRKSDEDFMRHADKILRVGNRAVEAWMEGVGQLGKRRRDAERWERRHGEEMEREQERVWGEVKREGKGERFDGKKALEGVGKEKLIEVAMEMWREKDEEMAKAKGDEDEGSIDGDVEESVERSERKSEASKKEVEKAEGKE</sequence>
<dbReference type="HOGENOM" id="CLU_1825966_0_0_1"/>
<dbReference type="AlphaFoldDB" id="A9JX31"/>
<dbReference type="VEuPathDB" id="FungiDB:JI435_038290"/>
<feature type="compositionally biased region" description="Acidic residues" evidence="1">
    <location>
        <begin position="106"/>
        <end position="118"/>
    </location>
</feature>
<dbReference type="Proteomes" id="UP000001055">
    <property type="component" value="Unassembled WGS sequence"/>
</dbReference>
<feature type="compositionally biased region" description="Basic and acidic residues" evidence="1">
    <location>
        <begin position="119"/>
        <end position="141"/>
    </location>
</feature>
<dbReference type="RefSeq" id="XP_001794375.1">
    <property type="nucleotide sequence ID" value="XM_001794323.1"/>
</dbReference>
<evidence type="ECO:0000256" key="1">
    <source>
        <dbReference type="SAM" id="MobiDB-lite"/>
    </source>
</evidence>
<feature type="compositionally biased region" description="Basic and acidic residues" evidence="1">
    <location>
        <begin position="95"/>
        <end position="105"/>
    </location>
</feature>
<dbReference type="InParanoid" id="A9JX31"/>